<protein>
    <submittedName>
        <fullName evidence="1">UDP-sugar-dependent glycosyltransferase 52 isoform X2</fullName>
    </submittedName>
</protein>
<name>A0AAQ3KLB6_9LILI</name>
<dbReference type="PROSITE" id="PS51257">
    <property type="entry name" value="PROKAR_LIPOPROTEIN"/>
    <property type="match status" value="1"/>
</dbReference>
<reference evidence="1 2" key="1">
    <citation type="submission" date="2023-10" db="EMBL/GenBank/DDBJ databases">
        <title>Chromosome-scale genome assembly provides insights into flower coloration mechanisms of Canna indica.</title>
        <authorList>
            <person name="Li C."/>
        </authorList>
    </citation>
    <scope>NUCLEOTIDE SEQUENCE [LARGE SCALE GENOMIC DNA]</scope>
    <source>
        <tissue evidence="1">Flower</tissue>
    </source>
</reference>
<dbReference type="PANTHER" id="PTHR48050:SF11">
    <property type="entry name" value="GLYCOSYLTRANSFERASE"/>
    <property type="match status" value="1"/>
</dbReference>
<accession>A0AAQ3KLB6</accession>
<sequence>MAESRRPRAIFMAFGTKGDVFPIAAIAAAFACDQQQYHVVLITHLAHQSLRVHLAAKNVSYIPVFSPPVISAYQFVDSLDSQQISFSTHKKIVQAEHRQECLSIVEGVLGDSPTLEDDFLVINFFALEGWHLAEMFQVPCVIASPYVIPYSAPSAFERQFKQELPHLYKYFQTAPPTMVSWKDIVHWMWPLFTEDWGTWRSQEF</sequence>
<dbReference type="EMBL" id="CP136894">
    <property type="protein sequence ID" value="WOL09173.1"/>
    <property type="molecule type" value="Genomic_DNA"/>
</dbReference>
<dbReference type="Gene3D" id="3.40.50.2000">
    <property type="entry name" value="Glycogen Phosphorylase B"/>
    <property type="match status" value="1"/>
</dbReference>
<evidence type="ECO:0000313" key="1">
    <source>
        <dbReference type="EMBL" id="WOL09173.1"/>
    </source>
</evidence>
<dbReference type="PANTHER" id="PTHR48050">
    <property type="entry name" value="STEROL 3-BETA-GLUCOSYLTRANSFERASE"/>
    <property type="match status" value="1"/>
</dbReference>
<organism evidence="1 2">
    <name type="scientific">Canna indica</name>
    <name type="common">Indian-shot</name>
    <dbReference type="NCBI Taxonomy" id="4628"/>
    <lineage>
        <taxon>Eukaryota</taxon>
        <taxon>Viridiplantae</taxon>
        <taxon>Streptophyta</taxon>
        <taxon>Embryophyta</taxon>
        <taxon>Tracheophyta</taxon>
        <taxon>Spermatophyta</taxon>
        <taxon>Magnoliopsida</taxon>
        <taxon>Liliopsida</taxon>
        <taxon>Zingiberales</taxon>
        <taxon>Cannaceae</taxon>
        <taxon>Canna</taxon>
    </lineage>
</organism>
<gene>
    <name evidence="1" type="ORF">Cni_G17926</name>
</gene>
<dbReference type="InterPro" id="IPR050426">
    <property type="entry name" value="Glycosyltransferase_28"/>
</dbReference>
<dbReference type="Proteomes" id="UP001327560">
    <property type="component" value="Chromosome 5"/>
</dbReference>
<proteinExistence type="predicted"/>
<evidence type="ECO:0000313" key="2">
    <source>
        <dbReference type="Proteomes" id="UP001327560"/>
    </source>
</evidence>
<keyword evidence="2" id="KW-1185">Reference proteome</keyword>
<dbReference type="SUPFAM" id="SSF53756">
    <property type="entry name" value="UDP-Glycosyltransferase/glycogen phosphorylase"/>
    <property type="match status" value="1"/>
</dbReference>
<dbReference type="AlphaFoldDB" id="A0AAQ3KLB6"/>